<name>U9UCY4_RHIID</name>
<feature type="compositionally biased region" description="Basic and acidic residues" evidence="1">
    <location>
        <begin position="118"/>
        <end position="129"/>
    </location>
</feature>
<dbReference type="VEuPathDB" id="FungiDB:RhiirFUN_011457"/>
<gene>
    <name evidence="2" type="ORF">GLOINDRAFT_20880</name>
</gene>
<dbReference type="HOGENOM" id="CLU_1949940_0_0_1"/>
<evidence type="ECO:0000256" key="1">
    <source>
        <dbReference type="SAM" id="MobiDB-lite"/>
    </source>
</evidence>
<proteinExistence type="predicted"/>
<feature type="compositionally biased region" description="Basic and acidic residues" evidence="1">
    <location>
        <begin position="64"/>
        <end position="92"/>
    </location>
</feature>
<reference evidence="2" key="1">
    <citation type="submission" date="2013-07" db="EMBL/GenBank/DDBJ databases">
        <title>The genome of an arbuscular mycorrhizal fungus provides insights into the evolution of the oldest plant symbiosis.</title>
        <authorList>
            <consortium name="DOE Joint Genome Institute"/>
            <person name="Tisserant E."/>
            <person name="Malbreil M."/>
            <person name="Kuo A."/>
            <person name="Kohler A."/>
            <person name="Symeonidi A."/>
            <person name="Balestrini R."/>
            <person name="Charron P."/>
            <person name="Duensing N."/>
            <person name="Frei-dit-Frey N."/>
            <person name="Gianinazzi-Pearson V."/>
            <person name="Gilbert B."/>
            <person name="Handa Y."/>
            <person name="Hijri M."/>
            <person name="Kaul R."/>
            <person name="Kawaguchi M."/>
            <person name="Krajinski F."/>
            <person name="Lammers P."/>
            <person name="Lapierre D."/>
            <person name="Masclaux F.G."/>
            <person name="Murat C."/>
            <person name="Morin E."/>
            <person name="Ndikumana S."/>
            <person name="Pagni M."/>
            <person name="Petitpierre D."/>
            <person name="Requena N."/>
            <person name="Rosikiewicz P."/>
            <person name="Riley R."/>
            <person name="Saito K."/>
            <person name="San Clemente H."/>
            <person name="Shapiro H."/>
            <person name="van Tuinen D."/>
            <person name="Becard G."/>
            <person name="Bonfante P."/>
            <person name="Paszkowski U."/>
            <person name="Shachar-Hill Y."/>
            <person name="Young J.P."/>
            <person name="Sanders I.R."/>
            <person name="Henrissat B."/>
            <person name="Rensing S.A."/>
            <person name="Grigoriev I.V."/>
            <person name="Corradi N."/>
            <person name="Roux C."/>
            <person name="Martin F."/>
        </authorList>
    </citation>
    <scope>NUCLEOTIDE SEQUENCE</scope>
    <source>
        <strain evidence="2">DAOM 197198</strain>
    </source>
</reference>
<feature type="compositionally biased region" description="Basic residues" evidence="1">
    <location>
        <begin position="107"/>
        <end position="117"/>
    </location>
</feature>
<evidence type="ECO:0000313" key="2">
    <source>
        <dbReference type="EMBL" id="ESA18274.1"/>
    </source>
</evidence>
<organism evidence="2">
    <name type="scientific">Rhizophagus irregularis (strain DAOM 181602 / DAOM 197198 / MUCL 43194)</name>
    <name type="common">Arbuscular mycorrhizal fungus</name>
    <name type="synonym">Glomus intraradices</name>
    <dbReference type="NCBI Taxonomy" id="747089"/>
    <lineage>
        <taxon>Eukaryota</taxon>
        <taxon>Fungi</taxon>
        <taxon>Fungi incertae sedis</taxon>
        <taxon>Mucoromycota</taxon>
        <taxon>Glomeromycotina</taxon>
        <taxon>Glomeromycetes</taxon>
        <taxon>Glomerales</taxon>
        <taxon>Glomeraceae</taxon>
        <taxon>Rhizophagus</taxon>
    </lineage>
</organism>
<protein>
    <submittedName>
        <fullName evidence="2">Uncharacterized protein</fullName>
    </submittedName>
</protein>
<sequence>MCDTKRPARNSKVKAKLTELEEIFTTTSNDMEWQHIRTEALYTLSKEQGKAVRKKRDKTGRVNRLTDGEKDDYGLEERGETTSVTYKRESRTRPKSRGSRQQEWKKVRERRAKGRKNKKEEGQVISEKG</sequence>
<dbReference type="EMBL" id="KI279366">
    <property type="protein sequence ID" value="ESA18274.1"/>
    <property type="molecule type" value="Genomic_DNA"/>
</dbReference>
<accession>U9UCY4</accession>
<feature type="region of interest" description="Disordered" evidence="1">
    <location>
        <begin position="45"/>
        <end position="129"/>
    </location>
</feature>
<dbReference type="AlphaFoldDB" id="U9UCY4"/>